<keyword evidence="2" id="KW-0808">Transferase</keyword>
<keyword evidence="10" id="KW-0863">Zinc-finger</keyword>
<evidence type="ECO:0000256" key="9">
    <source>
        <dbReference type="ARBA" id="ARBA00023125"/>
    </source>
</evidence>
<dbReference type="SUPFAM" id="SSF53098">
    <property type="entry name" value="Ribonuclease H-like"/>
    <property type="match status" value="1"/>
</dbReference>
<evidence type="ECO:0000256" key="4">
    <source>
        <dbReference type="ARBA" id="ARBA00022722"/>
    </source>
</evidence>
<feature type="domain" description="Integrase-type" evidence="11">
    <location>
        <begin position="436"/>
        <end position="477"/>
    </location>
</feature>
<evidence type="ECO:0000256" key="6">
    <source>
        <dbReference type="ARBA" id="ARBA00022759"/>
    </source>
</evidence>
<dbReference type="AlphaFoldDB" id="A0A7K9BSH2"/>
<evidence type="ECO:0000259" key="13">
    <source>
        <dbReference type="PROSITE" id="PS50879"/>
    </source>
</evidence>
<dbReference type="InterPro" id="IPR001584">
    <property type="entry name" value="Integrase_cat-core"/>
</dbReference>
<evidence type="ECO:0000313" key="15">
    <source>
        <dbReference type="EMBL" id="NXG43264.1"/>
    </source>
</evidence>
<feature type="domain" description="Integrase catalytic" evidence="14">
    <location>
        <begin position="487"/>
        <end position="609"/>
    </location>
</feature>
<dbReference type="InterPro" id="IPR000477">
    <property type="entry name" value="RT_dom"/>
</dbReference>
<dbReference type="Pfam" id="PF02022">
    <property type="entry name" value="Integrase_Zn"/>
    <property type="match status" value="1"/>
</dbReference>
<keyword evidence="5" id="KW-0479">Metal-binding</keyword>
<evidence type="ECO:0000256" key="5">
    <source>
        <dbReference type="ARBA" id="ARBA00022723"/>
    </source>
</evidence>
<dbReference type="EMBL" id="VWZI01005119">
    <property type="protein sequence ID" value="NXG43264.1"/>
    <property type="molecule type" value="Genomic_DNA"/>
</dbReference>
<dbReference type="GO" id="GO:0035613">
    <property type="term" value="F:RNA stem-loop binding"/>
    <property type="evidence" value="ECO:0007669"/>
    <property type="project" value="TreeGrafter"/>
</dbReference>
<evidence type="ECO:0000259" key="12">
    <source>
        <dbReference type="PROSITE" id="PS50878"/>
    </source>
</evidence>
<dbReference type="GO" id="GO:0003677">
    <property type="term" value="F:DNA binding"/>
    <property type="evidence" value="ECO:0007669"/>
    <property type="project" value="UniProtKB-KW"/>
</dbReference>
<keyword evidence="3" id="KW-0548">Nucleotidyltransferase</keyword>
<dbReference type="InterPro" id="IPR017856">
    <property type="entry name" value="Integrase-like_N"/>
</dbReference>
<dbReference type="InterPro" id="IPR002156">
    <property type="entry name" value="RNaseH_domain"/>
</dbReference>
<protein>
    <submittedName>
        <fullName evidence="15">PO113 protein</fullName>
    </submittedName>
</protein>
<dbReference type="Gene3D" id="1.10.10.200">
    <property type="match status" value="1"/>
</dbReference>
<dbReference type="GO" id="GO:0004523">
    <property type="term" value="F:RNA-DNA hybrid ribonuclease activity"/>
    <property type="evidence" value="ECO:0007669"/>
    <property type="project" value="InterPro"/>
</dbReference>
<evidence type="ECO:0000256" key="8">
    <source>
        <dbReference type="ARBA" id="ARBA00022918"/>
    </source>
</evidence>
<dbReference type="OrthoDB" id="6773263at2759"/>
<dbReference type="SUPFAM" id="SSF46919">
    <property type="entry name" value="N-terminal Zn binding domain of HIV integrase"/>
    <property type="match status" value="1"/>
</dbReference>
<keyword evidence="10" id="KW-0862">Zinc</keyword>
<dbReference type="Pfam" id="PF00078">
    <property type="entry name" value="RVT_1"/>
    <property type="match status" value="1"/>
</dbReference>
<dbReference type="PROSITE" id="PS50876">
    <property type="entry name" value="ZF_INTEGRASE"/>
    <property type="match status" value="1"/>
</dbReference>
<dbReference type="PROSITE" id="PS50879">
    <property type="entry name" value="RNASE_H_1"/>
    <property type="match status" value="1"/>
</dbReference>
<dbReference type="InterPro" id="IPR043502">
    <property type="entry name" value="DNA/RNA_pol_sf"/>
</dbReference>
<organism evidence="15 16">
    <name type="scientific">Psilopogon haemacephalus</name>
    <name type="common">coppersmith barbet</name>
    <dbReference type="NCBI Taxonomy" id="2585815"/>
    <lineage>
        <taxon>Eukaryota</taxon>
        <taxon>Metazoa</taxon>
        <taxon>Chordata</taxon>
        <taxon>Craniata</taxon>
        <taxon>Vertebrata</taxon>
        <taxon>Euteleostomi</taxon>
        <taxon>Archelosauria</taxon>
        <taxon>Archosauria</taxon>
        <taxon>Dinosauria</taxon>
        <taxon>Saurischia</taxon>
        <taxon>Theropoda</taxon>
        <taxon>Coelurosauria</taxon>
        <taxon>Aves</taxon>
        <taxon>Neognathae</taxon>
        <taxon>Neoaves</taxon>
        <taxon>Telluraves</taxon>
        <taxon>Coraciimorphae</taxon>
        <taxon>Piciformes</taxon>
        <taxon>Megalaimidae</taxon>
        <taxon>Psilopogon</taxon>
    </lineage>
</organism>
<evidence type="ECO:0000313" key="16">
    <source>
        <dbReference type="Proteomes" id="UP000574528"/>
    </source>
</evidence>
<keyword evidence="8" id="KW-0695">RNA-directed DNA polymerase</keyword>
<feature type="domain" description="RNase H type-1" evidence="13">
    <location>
        <begin position="296"/>
        <end position="432"/>
    </location>
</feature>
<dbReference type="Pfam" id="PF00665">
    <property type="entry name" value="rve"/>
    <property type="match status" value="1"/>
</dbReference>
<dbReference type="InterPro" id="IPR043128">
    <property type="entry name" value="Rev_trsase/Diguanyl_cyclase"/>
</dbReference>
<dbReference type="Pfam" id="PF00075">
    <property type="entry name" value="RNase_H"/>
    <property type="match status" value="1"/>
</dbReference>
<evidence type="ECO:0000259" key="11">
    <source>
        <dbReference type="PROSITE" id="PS50876"/>
    </source>
</evidence>
<keyword evidence="9" id="KW-0238">DNA-binding</keyword>
<dbReference type="GO" id="GO:0015074">
    <property type="term" value="P:DNA integration"/>
    <property type="evidence" value="ECO:0007669"/>
    <property type="project" value="InterPro"/>
</dbReference>
<dbReference type="Gene3D" id="3.30.70.270">
    <property type="match status" value="2"/>
</dbReference>
<keyword evidence="16" id="KW-1185">Reference proteome</keyword>
<feature type="non-terminal residue" evidence="15">
    <location>
        <position position="1"/>
    </location>
</feature>
<keyword evidence="7" id="KW-0378">Hydrolase</keyword>
<dbReference type="GO" id="GO:0008270">
    <property type="term" value="F:zinc ion binding"/>
    <property type="evidence" value="ECO:0007669"/>
    <property type="project" value="UniProtKB-KW"/>
</dbReference>
<dbReference type="Proteomes" id="UP000574528">
    <property type="component" value="Unassembled WGS sequence"/>
</dbReference>
<evidence type="ECO:0000256" key="2">
    <source>
        <dbReference type="ARBA" id="ARBA00022679"/>
    </source>
</evidence>
<evidence type="ECO:0000259" key="14">
    <source>
        <dbReference type="PROSITE" id="PS50994"/>
    </source>
</evidence>
<gene>
    <name evidence="15" type="primary">Hervk</name>
    <name evidence="15" type="ORF">PSIHAE_R05312</name>
</gene>
<dbReference type="PROSITE" id="PS50878">
    <property type="entry name" value="RT_POL"/>
    <property type="match status" value="1"/>
</dbReference>
<dbReference type="InterPro" id="IPR010661">
    <property type="entry name" value="RVT_thumb"/>
</dbReference>
<comment type="caution">
    <text evidence="15">The sequence shown here is derived from an EMBL/GenBank/DDBJ whole genome shotgun (WGS) entry which is preliminary data.</text>
</comment>
<dbReference type="PANTHER" id="PTHR41694:SF3">
    <property type="entry name" value="RNA-DIRECTED DNA POLYMERASE-RELATED"/>
    <property type="match status" value="1"/>
</dbReference>
<dbReference type="Gene3D" id="3.30.420.10">
    <property type="entry name" value="Ribonuclease H-like superfamily/Ribonuclease H"/>
    <property type="match status" value="2"/>
</dbReference>
<keyword evidence="4" id="KW-0540">Nuclease</keyword>
<evidence type="ECO:0000256" key="3">
    <source>
        <dbReference type="ARBA" id="ARBA00022695"/>
    </source>
</evidence>
<accession>A0A7K9BSH2</accession>
<comment type="similarity">
    <text evidence="1">Belongs to the beta type-B retroviral polymerase family. HERV class-II K(HML-2) pol subfamily.</text>
</comment>
<evidence type="ECO:0000256" key="7">
    <source>
        <dbReference type="ARBA" id="ARBA00022801"/>
    </source>
</evidence>
<evidence type="ECO:0000256" key="10">
    <source>
        <dbReference type="PROSITE-ProRule" id="PRU00450"/>
    </source>
</evidence>
<reference evidence="15 16" key="1">
    <citation type="submission" date="2019-09" db="EMBL/GenBank/DDBJ databases">
        <title>Bird 10,000 Genomes (B10K) Project - Family phase.</title>
        <authorList>
            <person name="Zhang G."/>
        </authorList>
    </citation>
    <scope>NUCLEOTIDE SEQUENCE [LARGE SCALE GENOMIC DNA]</scope>
    <source>
        <strain evidence="15">B10K-DU-001-24</strain>
        <tissue evidence="15">Muscle</tissue>
    </source>
</reference>
<proteinExistence type="inferred from homology"/>
<dbReference type="InterPro" id="IPR012337">
    <property type="entry name" value="RNaseH-like_sf"/>
</dbReference>
<name>A0A7K9BSH2_9PICI</name>
<dbReference type="Pfam" id="PF06817">
    <property type="entry name" value="RVT_thumb"/>
    <property type="match status" value="1"/>
</dbReference>
<dbReference type="SUPFAM" id="SSF56672">
    <property type="entry name" value="DNA/RNA polymerases"/>
    <property type="match status" value="1"/>
</dbReference>
<keyword evidence="6" id="KW-0255">Endonuclease</keyword>
<dbReference type="PANTHER" id="PTHR41694">
    <property type="entry name" value="ENDOGENOUS RETROVIRUS GROUP K MEMBER POL PROTEIN"/>
    <property type="match status" value="1"/>
</dbReference>
<dbReference type="InterPro" id="IPR036397">
    <property type="entry name" value="RNaseH_sf"/>
</dbReference>
<evidence type="ECO:0000256" key="1">
    <source>
        <dbReference type="ARBA" id="ARBA00010879"/>
    </source>
</evidence>
<feature type="non-terminal residue" evidence="15">
    <location>
        <position position="609"/>
    </location>
</feature>
<feature type="domain" description="Reverse transcriptase" evidence="12">
    <location>
        <begin position="1"/>
        <end position="94"/>
    </location>
</feature>
<dbReference type="GO" id="GO:0003964">
    <property type="term" value="F:RNA-directed DNA polymerase activity"/>
    <property type="evidence" value="ECO:0007669"/>
    <property type="project" value="UniProtKB-KW"/>
</dbReference>
<sequence length="609" mass="69514">SPDQHFEWTVLPQGMKNSPTLCQLYVDTALQPLRRKWKDTIIYHYMDDILLCQPQEFSDMQVQEIQFHLKKFCLEVSPDKLQRMAPWKYLGLKLTDQVVTPQKLQINLHLETLHDVQRLLGDLQWLRPVVGIPNELLDCLRPLLKGTDPATPIKLSSEQKQLLTQISELIPKGQLVRRDLEEPINLTVWYGPRYLLGALTQTKRQSQKEKIGVLEWVTPSIQQTKTLVHKIEVLADLIKRGRERPLEWYLKNSTELQEALLAAGCVITTQHTTPSPLKWMREWNWIPCPKGGRMPLSEALTAYTDAGRKSHKAAVTWHDKRVWQHKLIPGTSEDSLQTLELIAVVWALQNLIEPLNVVTDSLYVAGIIERIEDAYVKEVQNKRLFQLLTQLQKTVKIRKNPYAIIHIRSHKWDTGLREGNNRANKLVAVSPHLPIAKTSLAREAYSMFHQNAQGLHREFGISMAEARAIVKACPVCSNHNGGIGLGVGVSPRGLGANERWQMDVTHVPRFGRLKYVHVTIDTYSKFIRATAQTGEKALHVERHLHSCFAVMGVPKEIKTDNSPAYVSHRIKQFLDGWNVKHSTGIPHSPTGQAIIERANGTLKRYLTKH</sequence>
<dbReference type="PROSITE" id="PS50994">
    <property type="entry name" value="INTEGRASE"/>
    <property type="match status" value="1"/>
</dbReference>
<dbReference type="InterPro" id="IPR003308">
    <property type="entry name" value="Integrase_Zn-bd_dom_N"/>
</dbReference>